<dbReference type="PATRIC" id="fig|317.197.peg.3796"/>
<evidence type="ECO:0000313" key="3">
    <source>
        <dbReference type="Proteomes" id="UP000036955"/>
    </source>
</evidence>
<accession>A0A0L1MLZ1</accession>
<dbReference type="InterPro" id="IPR036397">
    <property type="entry name" value="RNaseH_sf"/>
</dbReference>
<dbReference type="EMBL" id="LFQK01000004">
    <property type="protein sequence ID" value="KNH29513.1"/>
    <property type="molecule type" value="Genomic_DNA"/>
</dbReference>
<organism evidence="2 3">
    <name type="scientific">Pseudomonas syringae</name>
    <dbReference type="NCBI Taxonomy" id="317"/>
    <lineage>
        <taxon>Bacteria</taxon>
        <taxon>Pseudomonadati</taxon>
        <taxon>Pseudomonadota</taxon>
        <taxon>Gammaproteobacteria</taxon>
        <taxon>Pseudomonadales</taxon>
        <taxon>Pseudomonadaceae</taxon>
        <taxon>Pseudomonas</taxon>
    </lineage>
</organism>
<proteinExistence type="predicted"/>
<dbReference type="OrthoDB" id="8736397at2"/>
<sequence>MKRNKLPASVKSGVWPRVDGAAVPAAQWEVFLKRRLAVELYVSGVSQSEIKLRTNFGAGELHRLVDRFLSVNDQGQIFGEFALLPGFRVKHYTRVKPVKPKRTEQRGGMSGMLDILLTDYPEIEAFILTVIEDNAQTFTPVQNYTRYLVAKFYEALKRTPRTLEEWPYSTKHKGRRSIEKYVNDLVALHMARFVYAHGDSMAVAHIRTGTGNQRLIRAKRPADIAELDGHFIDAIFVIRVELMPGYFQEVTISRIWLLCMIDAFSKAVLAYKLVFRSEVSAADVREVIAQAVVGEWAPKVLTHTQALYLAGSGLPSASVPGWKGMTFSCLYVDGHLSNVAEKIVTDARQDFCFMHCLGPAGHFESRPNIERLFREVARQVQLLPSTTGGAPNRGRARDAEGKAMRYHINIAAFEEAMDVALANYCTMPNEGNGYLSPIAVLTQCLQGGAVMPIIPEVHRDKLQADLCTKTVTVRGSITAGRRPFVQLDRVHYSSEILSDSALWIGKKILVEINHQDYRAVKAYLPSGQSLGFLQAMGWWGEFKHSVTVRRQVNKLVSAGELRILRGRSPIQQISDYFMAHGQPLQAFDLAKSQDPDAKEVSRQPASPAPRVPDYFLLPGPLDPDIPLPGTAENRRQK</sequence>
<name>A0A0L1MLZ1_PSESX</name>
<comment type="caution">
    <text evidence="2">The sequence shown here is derived from an EMBL/GenBank/DDBJ whole genome shotgun (WGS) entry which is preliminary data.</text>
</comment>
<evidence type="ECO:0000256" key="1">
    <source>
        <dbReference type="SAM" id="MobiDB-lite"/>
    </source>
</evidence>
<dbReference type="GO" id="GO:0003676">
    <property type="term" value="F:nucleic acid binding"/>
    <property type="evidence" value="ECO:0007669"/>
    <property type="project" value="InterPro"/>
</dbReference>
<protein>
    <recommendedName>
        <fullName evidence="4">Integrase catalytic domain-containing protein</fullName>
    </recommendedName>
</protein>
<gene>
    <name evidence="2" type="ORF">ACS77_02205</name>
</gene>
<dbReference type="AlphaFoldDB" id="A0A0L1MLZ1"/>
<evidence type="ECO:0008006" key="4">
    <source>
        <dbReference type="Google" id="ProtNLM"/>
    </source>
</evidence>
<feature type="region of interest" description="Disordered" evidence="1">
    <location>
        <begin position="591"/>
        <end position="637"/>
    </location>
</feature>
<evidence type="ECO:0000313" key="2">
    <source>
        <dbReference type="EMBL" id="KNH29513.1"/>
    </source>
</evidence>
<feature type="compositionally biased region" description="Basic and acidic residues" evidence="1">
    <location>
        <begin position="591"/>
        <end position="601"/>
    </location>
</feature>
<dbReference type="Gene3D" id="3.30.420.10">
    <property type="entry name" value="Ribonuclease H-like superfamily/Ribonuclease H"/>
    <property type="match status" value="1"/>
</dbReference>
<dbReference type="Proteomes" id="UP000036955">
    <property type="component" value="Unassembled WGS sequence"/>
</dbReference>
<reference evidence="2 3" key="1">
    <citation type="submission" date="2015-06" db="EMBL/GenBank/DDBJ databases">
        <authorList>
            <person name="Hoefler B.C."/>
            <person name="Straight P.D."/>
        </authorList>
    </citation>
    <scope>NUCLEOTIDE SEQUENCE [LARGE SCALE GENOMIC DNA]</scope>
    <source>
        <strain evidence="2 3">Riq4</strain>
    </source>
</reference>